<proteinExistence type="predicted"/>
<evidence type="ECO:0000313" key="2">
    <source>
        <dbReference type="Proteomes" id="UP000695562"/>
    </source>
</evidence>
<dbReference type="InterPro" id="IPR023214">
    <property type="entry name" value="HAD_sf"/>
</dbReference>
<organism evidence="1 2">
    <name type="scientific">Polysphondylium violaceum</name>
    <dbReference type="NCBI Taxonomy" id="133409"/>
    <lineage>
        <taxon>Eukaryota</taxon>
        <taxon>Amoebozoa</taxon>
        <taxon>Evosea</taxon>
        <taxon>Eumycetozoa</taxon>
        <taxon>Dictyostelia</taxon>
        <taxon>Dictyosteliales</taxon>
        <taxon>Dictyosteliaceae</taxon>
        <taxon>Polysphondylium</taxon>
    </lineage>
</organism>
<dbReference type="OrthoDB" id="2012566at2759"/>
<gene>
    <name evidence="1" type="ORF">CYY_002640</name>
</gene>
<evidence type="ECO:0000313" key="1">
    <source>
        <dbReference type="EMBL" id="KAF2076076.1"/>
    </source>
</evidence>
<dbReference type="SUPFAM" id="SSF56784">
    <property type="entry name" value="HAD-like"/>
    <property type="match status" value="1"/>
</dbReference>
<dbReference type="Proteomes" id="UP000695562">
    <property type="component" value="Unassembled WGS sequence"/>
</dbReference>
<comment type="caution">
    <text evidence="1">The sequence shown here is derived from an EMBL/GenBank/DDBJ whole genome shotgun (WGS) entry which is preliminary data.</text>
</comment>
<accession>A0A8J4Q7P9</accession>
<dbReference type="PANTHER" id="PTHR43611:SF3">
    <property type="entry name" value="FLAVIN MONONUCLEOTIDE HYDROLASE 1, CHLOROPLATIC"/>
    <property type="match status" value="1"/>
</dbReference>
<dbReference type="EMBL" id="AJWJ01000074">
    <property type="protein sequence ID" value="KAF2076076.1"/>
    <property type="molecule type" value="Genomic_DNA"/>
</dbReference>
<protein>
    <submittedName>
        <fullName evidence="1">Uncharacterized protein</fullName>
    </submittedName>
</protein>
<name>A0A8J4Q7P9_9MYCE</name>
<sequence length="223" mass="25884">MFDALAIDLGGVLFSAGKEYAKKEWIEHGYDAELIHSLLTSPPSMDLRKGIIQDHEFWDIFFKSKVPESYDIDFIKQAFYRGYLLDDDIVALMRRLKGKVRLVAFSGNIPSRIEYLDKQFQFRKLFDSEVYSFDCGATKPDIYFIEYLIKHIYPAETANVVLHHGTPLTGESHQLFKSLGKKILYLDDSVKDAAPSKEYDINTFIYARGHIDKLYEKYPELKE</sequence>
<dbReference type="PANTHER" id="PTHR43611">
    <property type="entry name" value="ALPHA-D-GLUCOSE 1-PHOSPHATE PHOSPHATASE"/>
    <property type="match status" value="1"/>
</dbReference>
<reference evidence="1" key="1">
    <citation type="submission" date="2020-01" db="EMBL/GenBank/DDBJ databases">
        <title>Development of genomics and gene disruption for Polysphondylium violaceum indicates a role for the polyketide synthase stlB in stalk morphogenesis.</title>
        <authorList>
            <person name="Narita B."/>
            <person name="Kawabe Y."/>
            <person name="Kin K."/>
            <person name="Saito T."/>
            <person name="Gibbs R."/>
            <person name="Kuspa A."/>
            <person name="Muzny D."/>
            <person name="Queller D."/>
            <person name="Richards S."/>
            <person name="Strassman J."/>
            <person name="Sucgang R."/>
            <person name="Worley K."/>
            <person name="Schaap P."/>
        </authorList>
    </citation>
    <scope>NUCLEOTIDE SEQUENCE</scope>
    <source>
        <strain evidence="1">QSvi11</strain>
    </source>
</reference>
<dbReference type="Gene3D" id="3.40.50.1000">
    <property type="entry name" value="HAD superfamily/HAD-like"/>
    <property type="match status" value="1"/>
</dbReference>
<dbReference type="InterPro" id="IPR036412">
    <property type="entry name" value="HAD-like_sf"/>
</dbReference>
<dbReference type="AlphaFoldDB" id="A0A8J4Q7P9"/>
<keyword evidence="2" id="KW-1185">Reference proteome</keyword>